<evidence type="ECO:0000259" key="3">
    <source>
        <dbReference type="Pfam" id="PF02517"/>
    </source>
</evidence>
<gene>
    <name evidence="4" type="ordered locus">Sros_3329</name>
</gene>
<dbReference type="KEGG" id="sro:Sros_3329"/>
<evidence type="ECO:0000313" key="5">
    <source>
        <dbReference type="Proteomes" id="UP000002029"/>
    </source>
</evidence>
<dbReference type="eggNOG" id="COG1266">
    <property type="taxonomic scope" value="Bacteria"/>
</dbReference>
<accession>D2BDH9</accession>
<dbReference type="Proteomes" id="UP000002029">
    <property type="component" value="Chromosome"/>
</dbReference>
<dbReference type="PANTHER" id="PTHR35797">
    <property type="entry name" value="PROTEASE-RELATED"/>
    <property type="match status" value="1"/>
</dbReference>
<feature type="transmembrane region" description="Helical" evidence="1">
    <location>
        <begin position="214"/>
        <end position="238"/>
    </location>
</feature>
<evidence type="ECO:0000256" key="2">
    <source>
        <dbReference type="SAM" id="SignalP"/>
    </source>
</evidence>
<keyword evidence="1" id="KW-0472">Membrane</keyword>
<dbReference type="EMBL" id="CP001814">
    <property type="protein sequence ID" value="ACZ86268.1"/>
    <property type="molecule type" value="Genomic_DNA"/>
</dbReference>
<feature type="signal peptide" evidence="2">
    <location>
        <begin position="1"/>
        <end position="17"/>
    </location>
</feature>
<evidence type="ECO:0000313" key="4">
    <source>
        <dbReference type="EMBL" id="ACZ86268.1"/>
    </source>
</evidence>
<feature type="domain" description="CAAX prenyl protease 2/Lysostaphin resistance protein A-like" evidence="3">
    <location>
        <begin position="123"/>
        <end position="226"/>
    </location>
</feature>
<protein>
    <recommendedName>
        <fullName evidence="3">CAAX prenyl protease 2/Lysostaphin resistance protein A-like domain-containing protein</fullName>
    </recommendedName>
</protein>
<feature type="transmembrane region" description="Helical" evidence="1">
    <location>
        <begin position="156"/>
        <end position="176"/>
    </location>
</feature>
<keyword evidence="1" id="KW-0812">Transmembrane</keyword>
<sequence length="270" mass="28477">MFAIVLSALVLPSLAFAVSQGLDLNRLDQAPVAAQIAVFSGGFMPGIAGLAAWLADRRGLRGFDWGFRRAPWRTIGLAWAIPVLGVGLGYGVAWLTGAARFDPGNLAETTGLHPALGVLLGLVAGIVPYIPLSFGEQVGWSSLLAVRLSATRSIDATALIVGLAWGASHFPLMLFVPGGIEKGVSTPYALGWFMVEAVALAYPLVWLRLRTGSIWPVLVLHATLNASIYFVAGAMTAATQHSGWFVGEGGALTSSFTALVVLATRPLWRR</sequence>
<keyword evidence="1" id="KW-1133">Transmembrane helix</keyword>
<dbReference type="PANTHER" id="PTHR35797:SF1">
    <property type="entry name" value="PROTEASE"/>
    <property type="match status" value="1"/>
</dbReference>
<dbReference type="HOGENOM" id="CLU_064706_5_0_11"/>
<keyword evidence="2" id="KW-0732">Signal</keyword>
<feature type="transmembrane region" description="Helical" evidence="1">
    <location>
        <begin position="188"/>
        <end position="207"/>
    </location>
</feature>
<proteinExistence type="predicted"/>
<feature type="transmembrane region" description="Helical" evidence="1">
    <location>
        <begin position="76"/>
        <end position="95"/>
    </location>
</feature>
<dbReference type="GO" id="GO:0080120">
    <property type="term" value="P:CAAX-box protein maturation"/>
    <property type="evidence" value="ECO:0007669"/>
    <property type="project" value="UniProtKB-ARBA"/>
</dbReference>
<feature type="transmembrane region" description="Helical" evidence="1">
    <location>
        <begin position="115"/>
        <end position="135"/>
    </location>
</feature>
<dbReference type="InterPro" id="IPR042150">
    <property type="entry name" value="MmRce1-like"/>
</dbReference>
<name>D2BDH9_STRRD</name>
<keyword evidence="5" id="KW-1185">Reference proteome</keyword>
<feature type="chain" id="PRO_5003029624" description="CAAX prenyl protease 2/Lysostaphin resistance protein A-like domain-containing protein" evidence="2">
    <location>
        <begin position="18"/>
        <end position="270"/>
    </location>
</feature>
<feature type="transmembrane region" description="Helical" evidence="1">
    <location>
        <begin position="33"/>
        <end position="55"/>
    </location>
</feature>
<dbReference type="GO" id="GO:0004175">
    <property type="term" value="F:endopeptidase activity"/>
    <property type="evidence" value="ECO:0007669"/>
    <property type="project" value="UniProtKB-ARBA"/>
</dbReference>
<organism evidence="4 5">
    <name type="scientific">Streptosporangium roseum (strain ATCC 12428 / DSM 43021 / JCM 3005 / KCTC 9067 / NCIMB 10171 / NRRL 2505 / NI 9100)</name>
    <dbReference type="NCBI Taxonomy" id="479432"/>
    <lineage>
        <taxon>Bacteria</taxon>
        <taxon>Bacillati</taxon>
        <taxon>Actinomycetota</taxon>
        <taxon>Actinomycetes</taxon>
        <taxon>Streptosporangiales</taxon>
        <taxon>Streptosporangiaceae</taxon>
        <taxon>Streptosporangium</taxon>
    </lineage>
</organism>
<reference evidence="4 5" key="1">
    <citation type="journal article" date="2010" name="Stand. Genomic Sci.">
        <title>Complete genome sequence of Streptosporangium roseum type strain (NI 9100).</title>
        <authorList>
            <person name="Nolan M."/>
            <person name="Sikorski J."/>
            <person name="Jando M."/>
            <person name="Lucas S."/>
            <person name="Lapidus A."/>
            <person name="Glavina Del Rio T."/>
            <person name="Chen F."/>
            <person name="Tice H."/>
            <person name="Pitluck S."/>
            <person name="Cheng J.F."/>
            <person name="Chertkov O."/>
            <person name="Sims D."/>
            <person name="Meincke L."/>
            <person name="Brettin T."/>
            <person name="Han C."/>
            <person name="Detter J.C."/>
            <person name="Bruce D."/>
            <person name="Goodwin L."/>
            <person name="Land M."/>
            <person name="Hauser L."/>
            <person name="Chang Y.J."/>
            <person name="Jeffries C.D."/>
            <person name="Ivanova N."/>
            <person name="Mavromatis K."/>
            <person name="Mikhailova N."/>
            <person name="Chen A."/>
            <person name="Palaniappan K."/>
            <person name="Chain P."/>
            <person name="Rohde M."/>
            <person name="Goker M."/>
            <person name="Bristow J."/>
            <person name="Eisen J.A."/>
            <person name="Markowitz V."/>
            <person name="Hugenholtz P."/>
            <person name="Kyrpides N.C."/>
            <person name="Klenk H.P."/>
        </authorList>
    </citation>
    <scope>NUCLEOTIDE SEQUENCE [LARGE SCALE GENOMIC DNA]</scope>
    <source>
        <strain evidence="5">ATCC 12428 / DSM 43021 / JCM 3005 / NI 9100</strain>
    </source>
</reference>
<dbReference type="InterPro" id="IPR003675">
    <property type="entry name" value="Rce1/LyrA-like_dom"/>
</dbReference>
<dbReference type="Pfam" id="PF02517">
    <property type="entry name" value="Rce1-like"/>
    <property type="match status" value="1"/>
</dbReference>
<dbReference type="STRING" id="479432.Sros_3329"/>
<evidence type="ECO:0000256" key="1">
    <source>
        <dbReference type="SAM" id="Phobius"/>
    </source>
</evidence>
<feature type="transmembrane region" description="Helical" evidence="1">
    <location>
        <begin position="244"/>
        <end position="264"/>
    </location>
</feature>
<dbReference type="AlphaFoldDB" id="D2BDH9"/>